<dbReference type="AlphaFoldDB" id="A0A835CVH8"/>
<gene>
    <name evidence="2" type="ORF">HCN44_006495</name>
</gene>
<keyword evidence="3" id="KW-1185">Reference proteome</keyword>
<evidence type="ECO:0000313" key="2">
    <source>
        <dbReference type="EMBL" id="KAF7995388.1"/>
    </source>
</evidence>
<reference evidence="2 3" key="1">
    <citation type="submission" date="2020-08" db="EMBL/GenBank/DDBJ databases">
        <title>Aphidius gifuensis genome sequencing and assembly.</title>
        <authorList>
            <person name="Du Z."/>
        </authorList>
    </citation>
    <scope>NUCLEOTIDE SEQUENCE [LARGE SCALE GENOMIC DNA]</scope>
    <source>
        <strain evidence="2">YNYX2018</strain>
        <tissue evidence="2">Adults</tissue>
    </source>
</reference>
<evidence type="ECO:0000313" key="3">
    <source>
        <dbReference type="Proteomes" id="UP000639338"/>
    </source>
</evidence>
<feature type="coiled-coil region" evidence="1">
    <location>
        <begin position="9"/>
        <end position="47"/>
    </location>
</feature>
<sequence length="154" mass="17720">MEKSLLKCVTEFLNRLEKLKKNSEKNNDELSRNLSDLTKEYYDIEREVNTMTGKIEKNVNFVVDKSTVTCQDEYDNINQANDAITECMMSINAINNYVNSTGKISEALKNKITHGSDDISIQNISIGLMQFHPEKDSQPLFCNFMRKKSTDIHQ</sequence>
<organism evidence="2 3">
    <name type="scientific">Aphidius gifuensis</name>
    <name type="common">Parasitoid wasp</name>
    <dbReference type="NCBI Taxonomy" id="684658"/>
    <lineage>
        <taxon>Eukaryota</taxon>
        <taxon>Metazoa</taxon>
        <taxon>Ecdysozoa</taxon>
        <taxon>Arthropoda</taxon>
        <taxon>Hexapoda</taxon>
        <taxon>Insecta</taxon>
        <taxon>Pterygota</taxon>
        <taxon>Neoptera</taxon>
        <taxon>Endopterygota</taxon>
        <taxon>Hymenoptera</taxon>
        <taxon>Apocrita</taxon>
        <taxon>Ichneumonoidea</taxon>
        <taxon>Braconidae</taxon>
        <taxon>Aphidiinae</taxon>
        <taxon>Aphidius</taxon>
    </lineage>
</organism>
<accession>A0A835CVH8</accession>
<protein>
    <submittedName>
        <fullName evidence="2">Uncharacterized protein</fullName>
    </submittedName>
</protein>
<keyword evidence="1" id="KW-0175">Coiled coil</keyword>
<proteinExistence type="predicted"/>
<comment type="caution">
    <text evidence="2">The sequence shown here is derived from an EMBL/GenBank/DDBJ whole genome shotgun (WGS) entry which is preliminary data.</text>
</comment>
<name>A0A835CVH8_APHGI</name>
<dbReference type="EMBL" id="JACMRX010000002">
    <property type="protein sequence ID" value="KAF7995388.1"/>
    <property type="molecule type" value="Genomic_DNA"/>
</dbReference>
<dbReference type="Proteomes" id="UP000639338">
    <property type="component" value="Unassembled WGS sequence"/>
</dbReference>
<evidence type="ECO:0000256" key="1">
    <source>
        <dbReference type="SAM" id="Coils"/>
    </source>
</evidence>